<feature type="domain" description="Tify" evidence="4">
    <location>
        <begin position="293"/>
        <end position="340"/>
    </location>
</feature>
<evidence type="ECO:0000256" key="1">
    <source>
        <dbReference type="ARBA" id="ARBA00004123"/>
    </source>
</evidence>
<sequence>MSPGFSIQKLPQMFNEFQKSLAAMGSSAAQRSTRPRRISEDCSTEGSVKHGWGKKPRPAVPEQSRFSPNESTTLMSASPGALNNACASPRAAKAGAAAPWRATADDSARLVNAADTPGVSKATVGMHGMNGSQSERPAGQGQRAGGRRAAQQRGGGKHRPPPGPVAHWLADLAAIDASRRPDVTTRDVIWGRLPRGAAQGGGGGTKAAGPDSCMDAAAPEARPSGERQEQGREEDGKGPRLEPHTPRGASEAGRAKARPAPPGVINLLMKANLLTLGDKVEYRDESGRVLIEGWVSWTGILCSRCAQIDDPAAFRQCAGDGDGRAMDRIHTSSGHSLRGLANRLLPDVWAGAEYEGGSGSEARVGSAPEAACSPAV</sequence>
<feature type="compositionally biased region" description="Basic and acidic residues" evidence="3">
    <location>
        <begin position="223"/>
        <end position="245"/>
    </location>
</feature>
<name>A0A8S1J800_9CHLO</name>
<proteinExistence type="predicted"/>
<feature type="region of interest" description="Disordered" evidence="3">
    <location>
        <begin position="23"/>
        <end position="81"/>
    </location>
</feature>
<gene>
    <name evidence="5" type="ORF">OSTQU699_LOCUS9179</name>
</gene>
<dbReference type="Pfam" id="PF16135">
    <property type="entry name" value="TDBD"/>
    <property type="match status" value="1"/>
</dbReference>
<dbReference type="InterPro" id="IPR032308">
    <property type="entry name" value="TDBD"/>
</dbReference>
<comment type="caution">
    <text evidence="5">The sequence shown here is derived from an EMBL/GenBank/DDBJ whole genome shotgun (WGS) entry which is preliminary data.</text>
</comment>
<keyword evidence="2" id="KW-0539">Nucleus</keyword>
<reference evidence="5" key="1">
    <citation type="submission" date="2020-12" db="EMBL/GenBank/DDBJ databases">
        <authorList>
            <person name="Iha C."/>
        </authorList>
    </citation>
    <scope>NUCLEOTIDE SEQUENCE</scope>
</reference>
<evidence type="ECO:0000313" key="6">
    <source>
        <dbReference type="Proteomes" id="UP000708148"/>
    </source>
</evidence>
<feature type="region of interest" description="Disordered" evidence="3">
    <location>
        <begin position="193"/>
        <end position="261"/>
    </location>
</feature>
<evidence type="ECO:0000256" key="3">
    <source>
        <dbReference type="SAM" id="MobiDB-lite"/>
    </source>
</evidence>
<comment type="subcellular location">
    <subcellularLocation>
        <location evidence="1">Nucleus</location>
    </subcellularLocation>
</comment>
<dbReference type="EMBL" id="CAJHUC010002444">
    <property type="protein sequence ID" value="CAD7703822.1"/>
    <property type="molecule type" value="Genomic_DNA"/>
</dbReference>
<feature type="region of interest" description="Disordered" evidence="3">
    <location>
        <begin position="126"/>
        <end position="166"/>
    </location>
</feature>
<accession>A0A8S1J800</accession>
<evidence type="ECO:0000313" key="5">
    <source>
        <dbReference type="EMBL" id="CAD7703822.1"/>
    </source>
</evidence>
<keyword evidence="6" id="KW-1185">Reference proteome</keyword>
<protein>
    <recommendedName>
        <fullName evidence="4">Tify domain-containing protein</fullName>
    </recommendedName>
</protein>
<organism evidence="5 6">
    <name type="scientific">Ostreobium quekettii</name>
    <dbReference type="NCBI Taxonomy" id="121088"/>
    <lineage>
        <taxon>Eukaryota</taxon>
        <taxon>Viridiplantae</taxon>
        <taxon>Chlorophyta</taxon>
        <taxon>core chlorophytes</taxon>
        <taxon>Ulvophyceae</taxon>
        <taxon>TCBD clade</taxon>
        <taxon>Bryopsidales</taxon>
        <taxon>Ostreobineae</taxon>
        <taxon>Ostreobiaceae</taxon>
        <taxon>Ostreobium</taxon>
    </lineage>
</organism>
<evidence type="ECO:0000256" key="2">
    <source>
        <dbReference type="ARBA" id="ARBA00023242"/>
    </source>
</evidence>
<evidence type="ECO:0000259" key="4">
    <source>
        <dbReference type="Pfam" id="PF16135"/>
    </source>
</evidence>
<dbReference type="GO" id="GO:0005634">
    <property type="term" value="C:nucleus"/>
    <property type="evidence" value="ECO:0007669"/>
    <property type="project" value="UniProtKB-SubCell"/>
</dbReference>
<feature type="compositionally biased region" description="Polar residues" evidence="3">
    <location>
        <begin position="64"/>
        <end position="76"/>
    </location>
</feature>
<dbReference type="Proteomes" id="UP000708148">
    <property type="component" value="Unassembled WGS sequence"/>
</dbReference>
<dbReference type="OrthoDB" id="1700713at2759"/>
<dbReference type="AlphaFoldDB" id="A0A8S1J800"/>